<dbReference type="AlphaFoldDB" id="A0A2G9RQ47"/>
<dbReference type="OrthoDB" id="10493854at2759"/>
<sequence>SPLNPALRTQLTPQSCTPYTAHPSILHSVHNSPLIPALCTQLTPQSCTPYTAHPSILHPVHSSPFNLALRTQLTPQSCTLYTAHPSILHSAHSSPLNPAVRKQLTPKPCSLYIAHPSTLLYSRRHDLSFISGSLSSGILLLLGSVPSCTQLTLIAVCALLCSLLKTSSRRFLSIGGSPHLLSPWCEGYEKMMCCNL</sequence>
<reference evidence="2" key="1">
    <citation type="journal article" date="2017" name="Nat. Commun.">
        <title>The North American bullfrog draft genome provides insight into hormonal regulation of long noncoding RNA.</title>
        <authorList>
            <person name="Hammond S.A."/>
            <person name="Warren R.L."/>
            <person name="Vandervalk B.P."/>
            <person name="Kucuk E."/>
            <person name="Khan H."/>
            <person name="Gibb E.A."/>
            <person name="Pandoh P."/>
            <person name="Kirk H."/>
            <person name="Zhao Y."/>
            <person name="Jones M."/>
            <person name="Mungall A.J."/>
            <person name="Coope R."/>
            <person name="Pleasance S."/>
            <person name="Moore R.A."/>
            <person name="Holt R.A."/>
            <person name="Round J.M."/>
            <person name="Ohora S."/>
            <person name="Walle B.V."/>
            <person name="Veldhoen N."/>
            <person name="Helbing C.C."/>
            <person name="Birol I."/>
        </authorList>
    </citation>
    <scope>NUCLEOTIDE SEQUENCE [LARGE SCALE GENOMIC DNA]</scope>
</reference>
<accession>A0A2G9RQ47</accession>
<feature type="non-terminal residue" evidence="1">
    <location>
        <position position="196"/>
    </location>
</feature>
<protein>
    <submittedName>
        <fullName evidence="1">Uncharacterized protein</fullName>
    </submittedName>
</protein>
<organism evidence="1 2">
    <name type="scientific">Aquarana catesbeiana</name>
    <name type="common">American bullfrog</name>
    <name type="synonym">Rana catesbeiana</name>
    <dbReference type="NCBI Taxonomy" id="8400"/>
    <lineage>
        <taxon>Eukaryota</taxon>
        <taxon>Metazoa</taxon>
        <taxon>Chordata</taxon>
        <taxon>Craniata</taxon>
        <taxon>Vertebrata</taxon>
        <taxon>Euteleostomi</taxon>
        <taxon>Amphibia</taxon>
        <taxon>Batrachia</taxon>
        <taxon>Anura</taxon>
        <taxon>Neobatrachia</taxon>
        <taxon>Ranoidea</taxon>
        <taxon>Ranidae</taxon>
        <taxon>Aquarana</taxon>
    </lineage>
</organism>
<dbReference type="EMBL" id="KV935009">
    <property type="protein sequence ID" value="PIO30018.1"/>
    <property type="molecule type" value="Genomic_DNA"/>
</dbReference>
<evidence type="ECO:0000313" key="1">
    <source>
        <dbReference type="EMBL" id="PIO30018.1"/>
    </source>
</evidence>
<gene>
    <name evidence="1" type="ORF">AB205_0208690</name>
</gene>
<evidence type="ECO:0000313" key="2">
    <source>
        <dbReference type="Proteomes" id="UP000228934"/>
    </source>
</evidence>
<feature type="non-terminal residue" evidence="1">
    <location>
        <position position="1"/>
    </location>
</feature>
<name>A0A2G9RQ47_AQUCT</name>
<keyword evidence="2" id="KW-1185">Reference proteome</keyword>
<dbReference type="Proteomes" id="UP000228934">
    <property type="component" value="Unassembled WGS sequence"/>
</dbReference>
<proteinExistence type="predicted"/>